<evidence type="ECO:0000313" key="2">
    <source>
        <dbReference type="Proteomes" id="UP001374535"/>
    </source>
</evidence>
<proteinExistence type="predicted"/>
<sequence length="177" mass="19795">MMAQTRLLDEGSRLLTSLGIEEHEGLAEGERVVVGRRVFVVVARDGVHNKRDESGKECGEENRADGPYEDLAADDDAAEIHVLLLLLFAGTQEPTLLRLVQGPRQRRPVQVLQVPAPLLLRGGVRRIDLQRTTPRISTVHSRSFCFFTPTIPPTQHTTQHNTLFLRISELRGLAAQY</sequence>
<protein>
    <submittedName>
        <fullName evidence="1">Uncharacterized protein</fullName>
    </submittedName>
</protein>
<gene>
    <name evidence="1" type="ORF">V8G54_033767</name>
</gene>
<dbReference type="AlphaFoldDB" id="A0AAQ3MQD1"/>
<organism evidence="1 2">
    <name type="scientific">Vigna mungo</name>
    <name type="common">Black gram</name>
    <name type="synonym">Phaseolus mungo</name>
    <dbReference type="NCBI Taxonomy" id="3915"/>
    <lineage>
        <taxon>Eukaryota</taxon>
        <taxon>Viridiplantae</taxon>
        <taxon>Streptophyta</taxon>
        <taxon>Embryophyta</taxon>
        <taxon>Tracheophyta</taxon>
        <taxon>Spermatophyta</taxon>
        <taxon>Magnoliopsida</taxon>
        <taxon>eudicotyledons</taxon>
        <taxon>Gunneridae</taxon>
        <taxon>Pentapetalae</taxon>
        <taxon>rosids</taxon>
        <taxon>fabids</taxon>
        <taxon>Fabales</taxon>
        <taxon>Fabaceae</taxon>
        <taxon>Papilionoideae</taxon>
        <taxon>50 kb inversion clade</taxon>
        <taxon>NPAAA clade</taxon>
        <taxon>indigoferoid/millettioid clade</taxon>
        <taxon>Phaseoleae</taxon>
        <taxon>Vigna</taxon>
    </lineage>
</organism>
<reference evidence="1 2" key="1">
    <citation type="journal article" date="2023" name="Life. Sci Alliance">
        <title>Evolutionary insights into 3D genome organization and epigenetic landscape of Vigna mungo.</title>
        <authorList>
            <person name="Junaid A."/>
            <person name="Singh B."/>
            <person name="Bhatia S."/>
        </authorList>
    </citation>
    <scope>NUCLEOTIDE SEQUENCE [LARGE SCALE GENOMIC DNA]</scope>
    <source>
        <strain evidence="1">Urdbean</strain>
    </source>
</reference>
<dbReference type="EMBL" id="CP144691">
    <property type="protein sequence ID" value="WVY94679.1"/>
    <property type="molecule type" value="Genomic_DNA"/>
</dbReference>
<dbReference type="Proteomes" id="UP001374535">
    <property type="component" value="Chromosome 10"/>
</dbReference>
<accession>A0AAQ3MQD1</accession>
<evidence type="ECO:0000313" key="1">
    <source>
        <dbReference type="EMBL" id="WVY94679.1"/>
    </source>
</evidence>
<keyword evidence="2" id="KW-1185">Reference proteome</keyword>
<name>A0AAQ3MQD1_VIGMU</name>